<feature type="domain" description="Enoyl reductase (ER)" evidence="3">
    <location>
        <begin position="11"/>
        <end position="319"/>
    </location>
</feature>
<dbReference type="InterPro" id="IPR036291">
    <property type="entry name" value="NAD(P)-bd_dom_sf"/>
</dbReference>
<evidence type="ECO:0000313" key="5">
    <source>
        <dbReference type="Proteomes" id="UP001448858"/>
    </source>
</evidence>
<dbReference type="InterPro" id="IPR020843">
    <property type="entry name" value="ER"/>
</dbReference>
<dbReference type="InterPro" id="IPR013154">
    <property type="entry name" value="ADH-like_N"/>
</dbReference>
<evidence type="ECO:0000256" key="1">
    <source>
        <dbReference type="ARBA" id="ARBA00022857"/>
    </source>
</evidence>
<dbReference type="SUPFAM" id="SSF50129">
    <property type="entry name" value="GroES-like"/>
    <property type="match status" value="1"/>
</dbReference>
<dbReference type="SMART" id="SM00829">
    <property type="entry name" value="PKS_ER"/>
    <property type="match status" value="1"/>
</dbReference>
<proteinExistence type="predicted"/>
<dbReference type="PANTHER" id="PTHR48106:SF13">
    <property type="entry name" value="QUINONE OXIDOREDUCTASE-RELATED"/>
    <property type="match status" value="1"/>
</dbReference>
<organism evidence="4 5">
    <name type="scientific">Arthrobacter citreus</name>
    <dbReference type="NCBI Taxonomy" id="1670"/>
    <lineage>
        <taxon>Bacteria</taxon>
        <taxon>Bacillati</taxon>
        <taxon>Actinomycetota</taxon>
        <taxon>Actinomycetes</taxon>
        <taxon>Micrococcales</taxon>
        <taxon>Micrococcaceae</taxon>
        <taxon>Arthrobacter</taxon>
    </lineage>
</organism>
<accession>A0ABZ2ZR34</accession>
<dbReference type="CDD" id="cd05286">
    <property type="entry name" value="QOR2"/>
    <property type="match status" value="1"/>
</dbReference>
<dbReference type="PROSITE" id="PS01162">
    <property type="entry name" value="QOR_ZETA_CRYSTAL"/>
    <property type="match status" value="1"/>
</dbReference>
<dbReference type="InterPro" id="IPR002364">
    <property type="entry name" value="Quin_OxRdtase/zeta-crystal_CS"/>
</dbReference>
<dbReference type="InterPro" id="IPR047618">
    <property type="entry name" value="QOR-like"/>
</dbReference>
<dbReference type="PANTHER" id="PTHR48106">
    <property type="entry name" value="QUINONE OXIDOREDUCTASE PIG3-RELATED"/>
    <property type="match status" value="1"/>
</dbReference>
<dbReference type="SUPFAM" id="SSF51735">
    <property type="entry name" value="NAD(P)-binding Rossmann-fold domains"/>
    <property type="match status" value="1"/>
</dbReference>
<keyword evidence="5" id="KW-1185">Reference proteome</keyword>
<sequence length="322" mass="34173">MHKAIVVPASGGPEILRYEDVSLPEPGPKELLVRVAAAGVNFIDTYKRSGVYPMQYPFIPGAEAAGTVVAAGRDVATFREGARVATAEGGGTYSEYTIMEADKALPIPDGVSDEVAAALPMQGLTAHYLCNSTFPVEEGQTVLTHAGAGGVGLLLIQLLKAKGARVITTASTDAKRDLARSAGADHALAYDGFAEEVRHLTDGKGVDVVYDGVGKATFDGSLASLRRRGMLVLFGGASGQVPPFDIQRLNSSGSLYLTRPTIADYLQTPEERQWRAHELFEMVRDGTLDVRIGATYPLAEATRAQQDLEGRKTTGKVLLIPS</sequence>
<dbReference type="EMBL" id="CP151657">
    <property type="protein sequence ID" value="WZP14414.1"/>
    <property type="molecule type" value="Genomic_DNA"/>
</dbReference>
<keyword evidence="1" id="KW-0521">NADP</keyword>
<dbReference type="InterPro" id="IPR013149">
    <property type="entry name" value="ADH-like_C"/>
</dbReference>
<protein>
    <submittedName>
        <fullName evidence="4">Quinone oxidoreductase</fullName>
    </submittedName>
</protein>
<dbReference type="Gene3D" id="3.90.180.10">
    <property type="entry name" value="Medium-chain alcohol dehydrogenases, catalytic domain"/>
    <property type="match status" value="1"/>
</dbReference>
<keyword evidence="2" id="KW-0560">Oxidoreductase</keyword>
<gene>
    <name evidence="4" type="ORF">AAE021_09295</name>
</gene>
<dbReference type="InterPro" id="IPR011032">
    <property type="entry name" value="GroES-like_sf"/>
</dbReference>
<evidence type="ECO:0000256" key="2">
    <source>
        <dbReference type="ARBA" id="ARBA00023002"/>
    </source>
</evidence>
<dbReference type="RefSeq" id="WP_342022067.1">
    <property type="nucleotide sequence ID" value="NZ_CP151657.1"/>
</dbReference>
<name>A0ABZ2ZR34_9MICC</name>
<dbReference type="Pfam" id="PF00107">
    <property type="entry name" value="ADH_zinc_N"/>
    <property type="match status" value="1"/>
</dbReference>
<dbReference type="Pfam" id="PF08240">
    <property type="entry name" value="ADH_N"/>
    <property type="match status" value="1"/>
</dbReference>
<dbReference type="Proteomes" id="UP001448858">
    <property type="component" value="Chromosome"/>
</dbReference>
<reference evidence="4 5" key="1">
    <citation type="submission" date="2024-04" db="EMBL/GenBank/DDBJ databases">
        <title>Arthrobacter sp. from Plains bison fecal sample.</title>
        <authorList>
            <person name="Ruzzini A."/>
        </authorList>
    </citation>
    <scope>NUCLEOTIDE SEQUENCE [LARGE SCALE GENOMIC DNA]</scope>
    <source>
        <strain evidence="4 5">EINP1</strain>
    </source>
</reference>
<dbReference type="Gene3D" id="3.40.50.720">
    <property type="entry name" value="NAD(P)-binding Rossmann-like Domain"/>
    <property type="match status" value="1"/>
</dbReference>
<evidence type="ECO:0000313" key="4">
    <source>
        <dbReference type="EMBL" id="WZP14414.1"/>
    </source>
</evidence>
<evidence type="ECO:0000259" key="3">
    <source>
        <dbReference type="SMART" id="SM00829"/>
    </source>
</evidence>